<reference evidence="1" key="1">
    <citation type="journal article" date="2021" name="J Fungi (Basel)">
        <title>Genomic and Metabolomic Analyses of the Marine Fungus Emericellopsis cladophorae: Insights into Saltwater Adaptability Mechanisms and Its Biosynthetic Potential.</title>
        <authorList>
            <person name="Goncalves M.F.M."/>
            <person name="Hilario S."/>
            <person name="Van de Peer Y."/>
            <person name="Esteves A.C."/>
            <person name="Alves A."/>
        </authorList>
    </citation>
    <scope>NUCLEOTIDE SEQUENCE</scope>
    <source>
        <strain evidence="1">MUM 19.33</strain>
    </source>
</reference>
<keyword evidence="2" id="KW-1185">Reference proteome</keyword>
<gene>
    <name evidence="1" type="ORF">J7T54_004441</name>
</gene>
<dbReference type="OrthoDB" id="5042350at2759"/>
<comment type="caution">
    <text evidence="1">The sequence shown here is derived from an EMBL/GenBank/DDBJ whole genome shotgun (WGS) entry which is preliminary data.</text>
</comment>
<dbReference type="AlphaFoldDB" id="A0A9P9Y4K5"/>
<sequence length="708" mass="78873">MAPPVPSNAKPVAAIVGFDWSPSVTEAAKYPTPKLTVRRLSEWIVLVTKDVQGNTWALLRAPGDADPPFEGYVPAAIIKIGASVKDGPLPLSMPAPMPPTLFPEPIPNDRVATRTIKLLWKSITMNRDTIMSRGHGTRTQERALFGSQVHRYAETIMNAIPRRALDAIETGRFDPKDLCNLLSPVSPTAHPPETTFGVYIVIAKSVSGNYSNLVSPPSKDAIYIGQSVNFNRRWLEHLKNVREANSRSAISYQVMSKASSFMMYPLVVFNTKNIPQVHGLDNALLMNTAEFTMLFMFQSLWPRLVDGTEITARNAVAAGDQETAQKITALAKAVFDASGWRPRRSIGMNWDIPLLSRLPKEYEWLGWEDTDRMSTIYRLRCKVFVTAAGSRGTEAAIYFKHDDSLNISKALREEAGFQDRDICVLQVEIFKNADGTCRKHDHQFARVPVPCFNQEVDKLASMTTQIQWVDKASGSWKSALLQVFDSRRRSQTHPNMYSGTITAMNLFNSVTQTVYQNGPSWMPSIDRAVVRMVEVKHLEQKAVLTDPITRKAIQWPPNRTKAEVGSIIQAKVNQLPPSWQSSIAVERKPAGSRKFCDLNHSLADTVASHWNEATRSCAVCEGWGRPCTWTDYNRSIMGGNSIADHLKSDGRLNFLGWPTNIQAMADKTSQARNRRVLIKTMPAGSEPFSAALARQLDLGVTEPTISSY</sequence>
<proteinExistence type="predicted"/>
<evidence type="ECO:0000313" key="2">
    <source>
        <dbReference type="Proteomes" id="UP001055219"/>
    </source>
</evidence>
<dbReference type="GeneID" id="75830929"/>
<dbReference type="Proteomes" id="UP001055219">
    <property type="component" value="Unassembled WGS sequence"/>
</dbReference>
<dbReference type="EMBL" id="JAGIXG020000008">
    <property type="protein sequence ID" value="KAI6783414.1"/>
    <property type="molecule type" value="Genomic_DNA"/>
</dbReference>
<evidence type="ECO:0008006" key="3">
    <source>
        <dbReference type="Google" id="ProtNLM"/>
    </source>
</evidence>
<evidence type="ECO:0000313" key="1">
    <source>
        <dbReference type="EMBL" id="KAI6783414.1"/>
    </source>
</evidence>
<accession>A0A9P9Y4K5</accession>
<organism evidence="1 2">
    <name type="scientific">Emericellopsis cladophorae</name>
    <dbReference type="NCBI Taxonomy" id="2686198"/>
    <lineage>
        <taxon>Eukaryota</taxon>
        <taxon>Fungi</taxon>
        <taxon>Dikarya</taxon>
        <taxon>Ascomycota</taxon>
        <taxon>Pezizomycotina</taxon>
        <taxon>Sordariomycetes</taxon>
        <taxon>Hypocreomycetidae</taxon>
        <taxon>Hypocreales</taxon>
        <taxon>Bionectriaceae</taxon>
        <taxon>Emericellopsis</taxon>
    </lineage>
</organism>
<name>A0A9P9Y4K5_9HYPO</name>
<protein>
    <recommendedName>
        <fullName evidence="3">GIY-YIG domain-containing protein</fullName>
    </recommendedName>
</protein>
<dbReference type="RefSeq" id="XP_051364270.1">
    <property type="nucleotide sequence ID" value="XM_051504359.1"/>
</dbReference>
<reference evidence="1" key="2">
    <citation type="submission" date="2022-07" db="EMBL/GenBank/DDBJ databases">
        <authorList>
            <person name="Goncalves M.F.M."/>
            <person name="Hilario S."/>
            <person name="Van De Peer Y."/>
            <person name="Esteves A.C."/>
            <person name="Alves A."/>
        </authorList>
    </citation>
    <scope>NUCLEOTIDE SEQUENCE</scope>
    <source>
        <strain evidence="1">MUM 19.33</strain>
    </source>
</reference>
<dbReference type="CDD" id="cd00719">
    <property type="entry name" value="GIY-YIG_SF"/>
    <property type="match status" value="1"/>
</dbReference>